<dbReference type="Pfam" id="PF11716">
    <property type="entry name" value="MDMPI_N"/>
    <property type="match status" value="1"/>
</dbReference>
<evidence type="ECO:0000313" key="3">
    <source>
        <dbReference type="Proteomes" id="UP000321797"/>
    </source>
</evidence>
<proteinExistence type="predicted"/>
<organism evidence="2 3">
    <name type="scientific">Mycolicibacter arupensis</name>
    <dbReference type="NCBI Taxonomy" id="342002"/>
    <lineage>
        <taxon>Bacteria</taxon>
        <taxon>Bacillati</taxon>
        <taxon>Actinomycetota</taxon>
        <taxon>Actinomycetes</taxon>
        <taxon>Mycobacteriales</taxon>
        <taxon>Mycobacteriaceae</taxon>
        <taxon>Mycolicibacter</taxon>
    </lineage>
</organism>
<dbReference type="RefSeq" id="WP_276763294.1">
    <property type="nucleotide sequence ID" value="NZ_SSGD01000163.1"/>
</dbReference>
<dbReference type="InterPro" id="IPR024344">
    <property type="entry name" value="MDMPI_metal-binding"/>
</dbReference>
<gene>
    <name evidence="2" type="ORF">E6Q54_21970</name>
</gene>
<dbReference type="NCBIfam" id="TIGR03083">
    <property type="entry name" value="maleylpyruvate isomerase family mycothiol-dependent enzyme"/>
    <property type="match status" value="1"/>
</dbReference>
<dbReference type="InterPro" id="IPR034660">
    <property type="entry name" value="DinB/YfiT-like"/>
</dbReference>
<sequence>MDELARAQLALAALRPVLAGLTDQQLRLPTPCPGFDVAALGDHLTGTIAMVGAAAGAAPLPPGAADDAGMAARVAGTATTAIEAWRRRGTAGEAQFGDRLMPAALALGVLSIELVVHGWDFAQALHRPFVIAAEHSTFVLGLARRIITPESRRTAGFDDPVTVGTDAAALDRLVAYTGRRPPA</sequence>
<dbReference type="SUPFAM" id="SSF109854">
    <property type="entry name" value="DinB/YfiT-like putative metalloenzymes"/>
    <property type="match status" value="1"/>
</dbReference>
<dbReference type="EMBL" id="SSGD01000163">
    <property type="protein sequence ID" value="TXI49922.1"/>
    <property type="molecule type" value="Genomic_DNA"/>
</dbReference>
<dbReference type="Proteomes" id="UP000321797">
    <property type="component" value="Unassembled WGS sequence"/>
</dbReference>
<comment type="caution">
    <text evidence="2">The sequence shown here is derived from an EMBL/GenBank/DDBJ whole genome shotgun (WGS) entry which is preliminary data.</text>
</comment>
<dbReference type="GO" id="GO:0046872">
    <property type="term" value="F:metal ion binding"/>
    <property type="evidence" value="ECO:0007669"/>
    <property type="project" value="InterPro"/>
</dbReference>
<dbReference type="NCBIfam" id="TIGR03086">
    <property type="entry name" value="TIGR03086 family metal-binding protein"/>
    <property type="match status" value="1"/>
</dbReference>
<name>A0A5C7XKC3_9MYCO</name>
<reference evidence="2 3" key="1">
    <citation type="submission" date="2018-09" db="EMBL/GenBank/DDBJ databases">
        <title>Metagenome Assembled Genomes from an Advanced Water Purification Facility.</title>
        <authorList>
            <person name="Stamps B.W."/>
            <person name="Spear J.R."/>
        </authorList>
    </citation>
    <scope>NUCLEOTIDE SEQUENCE [LARGE SCALE GENOMIC DNA]</scope>
    <source>
        <strain evidence="2">Bin_29_2</strain>
    </source>
</reference>
<feature type="domain" description="Mycothiol-dependent maleylpyruvate isomerase metal-binding" evidence="1">
    <location>
        <begin position="10"/>
        <end position="121"/>
    </location>
</feature>
<dbReference type="InterPro" id="IPR017517">
    <property type="entry name" value="Maleyloyr_isom"/>
</dbReference>
<evidence type="ECO:0000259" key="1">
    <source>
        <dbReference type="Pfam" id="PF11716"/>
    </source>
</evidence>
<protein>
    <submittedName>
        <fullName evidence="2">TIGR03086 family protein</fullName>
    </submittedName>
</protein>
<dbReference type="InterPro" id="IPR017520">
    <property type="entry name" value="CHP03086"/>
</dbReference>
<dbReference type="AlphaFoldDB" id="A0A5C7XKC3"/>
<evidence type="ECO:0000313" key="2">
    <source>
        <dbReference type="EMBL" id="TXI49922.1"/>
    </source>
</evidence>
<dbReference type="Gene3D" id="1.20.120.450">
    <property type="entry name" value="dinb family like domain"/>
    <property type="match status" value="1"/>
</dbReference>
<accession>A0A5C7XKC3</accession>